<comment type="caution">
    <text evidence="6">The sequence shown here is derived from an EMBL/GenBank/DDBJ whole genome shotgun (WGS) entry which is preliminary data.</text>
</comment>
<dbReference type="OrthoDB" id="3251871at2759"/>
<protein>
    <recommendedName>
        <fullName evidence="8">G-protein coupled receptors family 2 profile 2 domain-containing protein</fullName>
    </recommendedName>
</protein>
<accession>A0A8H6XS83</accession>
<dbReference type="PANTHER" id="PTHR23112">
    <property type="entry name" value="G PROTEIN-COUPLED RECEPTOR 157-RELATED"/>
    <property type="match status" value="1"/>
</dbReference>
<evidence type="ECO:0000313" key="6">
    <source>
        <dbReference type="EMBL" id="KAF7347115.1"/>
    </source>
</evidence>
<dbReference type="PANTHER" id="PTHR23112:SF47">
    <property type="entry name" value="G-PROTEIN COUPLED RECEPTOR 157"/>
    <property type="match status" value="1"/>
</dbReference>
<dbReference type="Proteomes" id="UP000620124">
    <property type="component" value="Unassembled WGS sequence"/>
</dbReference>
<evidence type="ECO:0000256" key="3">
    <source>
        <dbReference type="ARBA" id="ARBA00022989"/>
    </source>
</evidence>
<evidence type="ECO:0000256" key="5">
    <source>
        <dbReference type="SAM" id="Phobius"/>
    </source>
</evidence>
<dbReference type="GO" id="GO:0005886">
    <property type="term" value="C:plasma membrane"/>
    <property type="evidence" value="ECO:0007669"/>
    <property type="project" value="TreeGrafter"/>
</dbReference>
<comment type="subcellular location">
    <subcellularLocation>
        <location evidence="1">Membrane</location>
        <topology evidence="1">Multi-pass membrane protein</topology>
    </subcellularLocation>
</comment>
<dbReference type="GO" id="GO:0007189">
    <property type="term" value="P:adenylate cyclase-activating G protein-coupled receptor signaling pathway"/>
    <property type="evidence" value="ECO:0007669"/>
    <property type="project" value="TreeGrafter"/>
</dbReference>
<sequence length="389" mass="43271">MSVHDFAALYVHILVGLTIPGAALTATLLVIYAYLAWNPISRKHLDRVSFRLLVYALLANLIFGIVYCMATLNASPSWTCGLISALMNMSLIFSAGMFLCMALNLPLVLAQKVNGQRMEKHYVFGTSFVSFTSTLIPWASGNLGWDAANNACWYRNSDPETTFRWLLATQTFWIFLACIGEVVAFFTIVGYLIAYEFETGYFRRFNAKSSASSSHPGSTILKFKNIVLRIGLYPLVSCLLNISGAVLDLHQWKHPEQTDLNMGLNLADLAIYAARPLIYGLLAAADPSFIRALRELRKPLSTASNQPSGMDARFTTIVDFPSASEDRIDVSGHGRHMQMEDLHRAEEASPGRKELGEPHERVDYHRRLPTAEATIPIECSAQEAVVRQI</sequence>
<evidence type="ECO:0000256" key="2">
    <source>
        <dbReference type="ARBA" id="ARBA00022692"/>
    </source>
</evidence>
<gene>
    <name evidence="6" type="ORF">MVEN_01465600</name>
</gene>
<keyword evidence="2 5" id="KW-0812">Transmembrane</keyword>
<feature type="transmembrane region" description="Helical" evidence="5">
    <location>
        <begin position="92"/>
        <end position="110"/>
    </location>
</feature>
<reference evidence="6" key="1">
    <citation type="submission" date="2020-05" db="EMBL/GenBank/DDBJ databases">
        <title>Mycena genomes resolve the evolution of fungal bioluminescence.</title>
        <authorList>
            <person name="Tsai I.J."/>
        </authorList>
    </citation>
    <scope>NUCLEOTIDE SEQUENCE</scope>
    <source>
        <strain evidence="6">CCC161011</strain>
    </source>
</reference>
<keyword evidence="7" id="KW-1185">Reference proteome</keyword>
<organism evidence="6 7">
    <name type="scientific">Mycena venus</name>
    <dbReference type="NCBI Taxonomy" id="2733690"/>
    <lineage>
        <taxon>Eukaryota</taxon>
        <taxon>Fungi</taxon>
        <taxon>Dikarya</taxon>
        <taxon>Basidiomycota</taxon>
        <taxon>Agaricomycotina</taxon>
        <taxon>Agaricomycetes</taxon>
        <taxon>Agaricomycetidae</taxon>
        <taxon>Agaricales</taxon>
        <taxon>Marasmiineae</taxon>
        <taxon>Mycenaceae</taxon>
        <taxon>Mycena</taxon>
    </lineage>
</organism>
<evidence type="ECO:0000313" key="7">
    <source>
        <dbReference type="Proteomes" id="UP000620124"/>
    </source>
</evidence>
<dbReference type="AlphaFoldDB" id="A0A8H6XS83"/>
<feature type="transmembrane region" description="Helical" evidence="5">
    <location>
        <begin position="230"/>
        <end position="249"/>
    </location>
</feature>
<dbReference type="GO" id="GO:0004930">
    <property type="term" value="F:G protein-coupled receptor activity"/>
    <property type="evidence" value="ECO:0007669"/>
    <property type="project" value="TreeGrafter"/>
</dbReference>
<feature type="transmembrane region" description="Helical" evidence="5">
    <location>
        <begin position="269"/>
        <end position="290"/>
    </location>
</feature>
<evidence type="ECO:0008006" key="8">
    <source>
        <dbReference type="Google" id="ProtNLM"/>
    </source>
</evidence>
<keyword evidence="4 5" id="KW-0472">Membrane</keyword>
<proteinExistence type="predicted"/>
<feature type="transmembrane region" description="Helical" evidence="5">
    <location>
        <begin position="122"/>
        <end position="140"/>
    </location>
</feature>
<dbReference type="EMBL" id="JACAZI010000012">
    <property type="protein sequence ID" value="KAF7347115.1"/>
    <property type="molecule type" value="Genomic_DNA"/>
</dbReference>
<feature type="transmembrane region" description="Helical" evidence="5">
    <location>
        <begin position="172"/>
        <end position="194"/>
    </location>
</feature>
<feature type="transmembrane region" description="Helical" evidence="5">
    <location>
        <begin position="6"/>
        <end position="31"/>
    </location>
</feature>
<keyword evidence="3 5" id="KW-1133">Transmembrane helix</keyword>
<evidence type="ECO:0000256" key="1">
    <source>
        <dbReference type="ARBA" id="ARBA00004141"/>
    </source>
</evidence>
<name>A0A8H6XS83_9AGAR</name>
<feature type="transmembrane region" description="Helical" evidence="5">
    <location>
        <begin position="52"/>
        <end position="72"/>
    </location>
</feature>
<evidence type="ECO:0000256" key="4">
    <source>
        <dbReference type="ARBA" id="ARBA00023136"/>
    </source>
</evidence>